<dbReference type="PANTHER" id="PTHR24221">
    <property type="entry name" value="ATP-BINDING CASSETTE SUB-FAMILY B"/>
    <property type="match status" value="1"/>
</dbReference>
<keyword evidence="3 5" id="KW-1133">Transmembrane helix</keyword>
<dbReference type="PANTHER" id="PTHR24221:SF654">
    <property type="entry name" value="ATP-BINDING CASSETTE SUB-FAMILY B MEMBER 6"/>
    <property type="match status" value="1"/>
</dbReference>
<organism evidence="7 8">
    <name type="scientific">Streptosporangium algeriense</name>
    <dbReference type="NCBI Taxonomy" id="1682748"/>
    <lineage>
        <taxon>Bacteria</taxon>
        <taxon>Bacillati</taxon>
        <taxon>Actinomycetota</taxon>
        <taxon>Actinomycetes</taxon>
        <taxon>Streptosporangiales</taxon>
        <taxon>Streptosporangiaceae</taxon>
        <taxon>Streptosporangium</taxon>
    </lineage>
</organism>
<dbReference type="Gene3D" id="1.20.1560.10">
    <property type="entry name" value="ABC transporter type 1, transmembrane domain"/>
    <property type="match status" value="1"/>
</dbReference>
<comment type="subcellular location">
    <subcellularLocation>
        <location evidence="1">Cell membrane</location>
        <topology evidence="1">Multi-pass membrane protein</topology>
    </subcellularLocation>
</comment>
<dbReference type="Proteomes" id="UP001597024">
    <property type="component" value="Unassembled WGS sequence"/>
</dbReference>
<dbReference type="Pfam" id="PF00664">
    <property type="entry name" value="ABC_membrane"/>
    <property type="match status" value="1"/>
</dbReference>
<evidence type="ECO:0000256" key="5">
    <source>
        <dbReference type="SAM" id="Phobius"/>
    </source>
</evidence>
<feature type="transmembrane region" description="Helical" evidence="5">
    <location>
        <begin position="99"/>
        <end position="115"/>
    </location>
</feature>
<comment type="caution">
    <text evidence="7">The sequence shown here is derived from an EMBL/GenBank/DDBJ whole genome shotgun (WGS) entry which is preliminary data.</text>
</comment>
<gene>
    <name evidence="7" type="ORF">ACFQ08_40085</name>
</gene>
<reference evidence="8" key="1">
    <citation type="journal article" date="2019" name="Int. J. Syst. Evol. Microbiol.">
        <title>The Global Catalogue of Microorganisms (GCM) 10K type strain sequencing project: providing services to taxonomists for standard genome sequencing and annotation.</title>
        <authorList>
            <consortium name="The Broad Institute Genomics Platform"/>
            <consortium name="The Broad Institute Genome Sequencing Center for Infectious Disease"/>
            <person name="Wu L."/>
            <person name="Ma J."/>
        </authorList>
    </citation>
    <scope>NUCLEOTIDE SEQUENCE [LARGE SCALE GENOMIC DNA]</scope>
    <source>
        <strain evidence="8">CCUG 62974</strain>
    </source>
</reference>
<evidence type="ECO:0000313" key="8">
    <source>
        <dbReference type="Proteomes" id="UP001597024"/>
    </source>
</evidence>
<proteinExistence type="predicted"/>
<evidence type="ECO:0000256" key="3">
    <source>
        <dbReference type="ARBA" id="ARBA00022989"/>
    </source>
</evidence>
<dbReference type="InterPro" id="IPR039421">
    <property type="entry name" value="Type_1_exporter"/>
</dbReference>
<name>A0ABW3E3T8_9ACTN</name>
<feature type="non-terminal residue" evidence="7">
    <location>
        <position position="268"/>
    </location>
</feature>
<evidence type="ECO:0000256" key="4">
    <source>
        <dbReference type="ARBA" id="ARBA00023136"/>
    </source>
</evidence>
<dbReference type="InterPro" id="IPR036640">
    <property type="entry name" value="ABC1_TM_sf"/>
</dbReference>
<accession>A0ABW3E3T8</accession>
<feature type="transmembrane region" description="Helical" evidence="5">
    <location>
        <begin position="75"/>
        <end position="93"/>
    </location>
</feature>
<protein>
    <submittedName>
        <fullName evidence="7">ABC transporter transmembrane domain-containing protein</fullName>
    </submittedName>
</protein>
<keyword evidence="2 5" id="KW-0812">Transmembrane</keyword>
<keyword evidence="8" id="KW-1185">Reference proteome</keyword>
<evidence type="ECO:0000313" key="7">
    <source>
        <dbReference type="EMBL" id="MFD0890785.1"/>
    </source>
</evidence>
<keyword evidence="4 5" id="KW-0472">Membrane</keyword>
<dbReference type="EMBL" id="JBHTHX010002679">
    <property type="protein sequence ID" value="MFD0890785.1"/>
    <property type="molecule type" value="Genomic_DNA"/>
</dbReference>
<sequence>SALLVLALADPVLRRTGYLLLGGAGERVVRDLREKAVGHLATAPLRFLESHPAGELVGRATAEITELATFVRQQLPALLAGAGYLAVGGYVLVSRSWQLTLLLFLAFLPPALFVLHRFRVRSATAWDAEAACQAKVAATFAEGLEARETLQLAGAREQWGRRYARDNDRLLTGIARTTQALNTMTAIQFFECLTIAGVILLGGTLLGGGPEGVGTVVVFVLASRGMFDSFMELTRLAGAVQRTGVGLARVIDLLTATAVRPAVVPAPP</sequence>
<evidence type="ECO:0000256" key="1">
    <source>
        <dbReference type="ARBA" id="ARBA00004651"/>
    </source>
</evidence>
<dbReference type="InterPro" id="IPR011527">
    <property type="entry name" value="ABC1_TM_dom"/>
</dbReference>
<dbReference type="SUPFAM" id="SSF90123">
    <property type="entry name" value="ABC transporter transmembrane region"/>
    <property type="match status" value="1"/>
</dbReference>
<evidence type="ECO:0000259" key="6">
    <source>
        <dbReference type="PROSITE" id="PS50929"/>
    </source>
</evidence>
<dbReference type="PROSITE" id="PS50929">
    <property type="entry name" value="ABC_TM1F"/>
    <property type="match status" value="1"/>
</dbReference>
<feature type="domain" description="ABC transmembrane type-1" evidence="6">
    <location>
        <begin position="1"/>
        <end position="242"/>
    </location>
</feature>
<feature type="non-terminal residue" evidence="7">
    <location>
        <position position="1"/>
    </location>
</feature>
<evidence type="ECO:0000256" key="2">
    <source>
        <dbReference type="ARBA" id="ARBA00022692"/>
    </source>
</evidence>